<dbReference type="RefSeq" id="WP_048096529.1">
    <property type="nucleotide sequence ID" value="NZ_CP011267.1"/>
</dbReference>
<evidence type="ECO:0000259" key="1">
    <source>
        <dbReference type="Pfam" id="PF01037"/>
    </source>
</evidence>
<dbReference type="GeneID" id="24804593"/>
<organism evidence="2 3">
    <name type="scientific">Geoglobus ahangari</name>
    <dbReference type="NCBI Taxonomy" id="113653"/>
    <lineage>
        <taxon>Archaea</taxon>
        <taxon>Methanobacteriati</taxon>
        <taxon>Methanobacteriota</taxon>
        <taxon>Archaeoglobi</taxon>
        <taxon>Archaeoglobales</taxon>
        <taxon>Archaeoglobaceae</taxon>
        <taxon>Geoglobus</taxon>
    </lineage>
</organism>
<dbReference type="KEGG" id="gah:GAH_02030"/>
<proteinExistence type="predicted"/>
<feature type="domain" description="Transcription regulator AsnC/Lrp ligand binding" evidence="1">
    <location>
        <begin position="6"/>
        <end position="72"/>
    </location>
</feature>
<accession>A0A0F7IFT2</accession>
<dbReference type="InterPro" id="IPR011008">
    <property type="entry name" value="Dimeric_a/b-barrel"/>
</dbReference>
<dbReference type="Pfam" id="PF01037">
    <property type="entry name" value="AsnC_trans_reg"/>
    <property type="match status" value="1"/>
</dbReference>
<dbReference type="HOGENOM" id="CLU_170329_3_1_2"/>
<dbReference type="STRING" id="113653.GAH_02030"/>
<evidence type="ECO:0000313" key="2">
    <source>
        <dbReference type="EMBL" id="AKG90700.1"/>
    </source>
</evidence>
<reference evidence="2 3" key="1">
    <citation type="submission" date="2015-04" db="EMBL/GenBank/DDBJ databases">
        <title>The complete genome sequence of the hyperthermophilic, obligate iron-reducing archaeon Geoglobus ahangari strain 234T.</title>
        <authorList>
            <person name="Manzella M.P."/>
            <person name="Holmes D.E."/>
            <person name="Rocheleau J.M."/>
            <person name="Chung A."/>
            <person name="Reguera G."/>
            <person name="Kashefi K."/>
        </authorList>
    </citation>
    <scope>NUCLEOTIDE SEQUENCE [LARGE SCALE GENOMIC DNA]</scope>
    <source>
        <strain evidence="2 3">234</strain>
    </source>
</reference>
<dbReference type="OrthoDB" id="8136at2157"/>
<dbReference type="Proteomes" id="UP000034723">
    <property type="component" value="Chromosome"/>
</dbReference>
<protein>
    <submittedName>
        <fullName evidence="2">AsnC family</fullName>
    </submittedName>
</protein>
<keyword evidence="3" id="KW-1185">Reference proteome</keyword>
<dbReference type="SUPFAM" id="SSF54909">
    <property type="entry name" value="Dimeric alpha+beta barrel"/>
    <property type="match status" value="1"/>
</dbReference>
<dbReference type="PATRIC" id="fig|113653.22.peg.1997"/>
<dbReference type="AlphaFoldDB" id="A0A0F7IFT2"/>
<gene>
    <name evidence="2" type="ORF">GAH_02030</name>
</gene>
<dbReference type="InterPro" id="IPR019887">
    <property type="entry name" value="Tscrpt_reg_AsnC/Lrp_C"/>
</dbReference>
<dbReference type="Gene3D" id="3.30.70.920">
    <property type="match status" value="1"/>
</dbReference>
<dbReference type="InParanoid" id="A0A0F7IFT2"/>
<evidence type="ECO:0000313" key="3">
    <source>
        <dbReference type="Proteomes" id="UP000034723"/>
    </source>
</evidence>
<dbReference type="EMBL" id="CP011267">
    <property type="protein sequence ID" value="AKG90700.1"/>
    <property type="molecule type" value="Genomic_DNA"/>
</dbReference>
<name>A0A0F7IFT2_9EURY</name>
<sequence length="77" mass="8893">MALGFVLIKVMPRKEREVYEKLLKLDEVEELYPLFGEYDLIAKISVKDFEELSEVVVKKIRSIDGVIETKTLTGAKF</sequence>